<sequence length="97" mass="11091">MWVQYLPQDEKQEITLEEAVKGMIMNGLVFANRPLSLSPQFFTNLPLEHLFREGVEASHFNRHKLGRTLDQCSDFGCESLFSLVSAQACEFEQLSIP</sequence>
<organism evidence="2 3">
    <name type="scientific">Parashewanella spongiae</name>
    <dbReference type="NCBI Taxonomy" id="342950"/>
    <lineage>
        <taxon>Bacteria</taxon>
        <taxon>Pseudomonadati</taxon>
        <taxon>Pseudomonadota</taxon>
        <taxon>Gammaproteobacteria</taxon>
        <taxon>Alteromonadales</taxon>
        <taxon>Shewanellaceae</taxon>
        <taxon>Parashewanella</taxon>
    </lineage>
</organism>
<feature type="domain" description="DUF4277" evidence="1">
    <location>
        <begin position="5"/>
        <end position="84"/>
    </location>
</feature>
<name>A0A3A6T938_9GAMM</name>
<evidence type="ECO:0000313" key="2">
    <source>
        <dbReference type="EMBL" id="RJY01618.1"/>
    </source>
</evidence>
<dbReference type="AlphaFoldDB" id="A0A3A6T938"/>
<keyword evidence="3" id="KW-1185">Reference proteome</keyword>
<dbReference type="InterPro" id="IPR025457">
    <property type="entry name" value="DUF4277"/>
</dbReference>
<dbReference type="RefSeq" id="WP_121855294.1">
    <property type="nucleotide sequence ID" value="NZ_JAKILH010000152.1"/>
</dbReference>
<dbReference type="Proteomes" id="UP000273022">
    <property type="component" value="Unassembled WGS sequence"/>
</dbReference>
<evidence type="ECO:0000313" key="3">
    <source>
        <dbReference type="Proteomes" id="UP000273022"/>
    </source>
</evidence>
<reference evidence="2 3" key="1">
    <citation type="submission" date="2018-09" db="EMBL/GenBank/DDBJ databases">
        <title>Phylogeny of the Shewanellaceae, and recommendation for two new genera, Pseudoshewanella and Parashewanella.</title>
        <authorList>
            <person name="Wang G."/>
        </authorList>
    </citation>
    <scope>NUCLEOTIDE SEQUENCE [LARGE SCALE GENOMIC DNA]</scope>
    <source>
        <strain evidence="2 3">KCTC 22492</strain>
    </source>
</reference>
<dbReference type="EMBL" id="QYYH01000261">
    <property type="protein sequence ID" value="RJY01618.1"/>
    <property type="molecule type" value="Genomic_DNA"/>
</dbReference>
<evidence type="ECO:0000259" key="1">
    <source>
        <dbReference type="Pfam" id="PF14104"/>
    </source>
</evidence>
<protein>
    <submittedName>
        <fullName evidence="2">DUF4277 domain-containing protein</fullName>
    </submittedName>
</protein>
<dbReference type="Pfam" id="PF14104">
    <property type="entry name" value="DUF4277"/>
    <property type="match status" value="1"/>
</dbReference>
<gene>
    <name evidence="2" type="ORF">D5R81_19895</name>
</gene>
<comment type="caution">
    <text evidence="2">The sequence shown here is derived from an EMBL/GenBank/DDBJ whole genome shotgun (WGS) entry which is preliminary data.</text>
</comment>
<proteinExistence type="predicted"/>
<dbReference type="OrthoDB" id="5654337at2"/>
<accession>A0A3A6T938</accession>